<dbReference type="STRING" id="10195.A0A3M7RVV8"/>
<evidence type="ECO:0000313" key="7">
    <source>
        <dbReference type="Proteomes" id="UP000276133"/>
    </source>
</evidence>
<dbReference type="SMART" id="SM00248">
    <property type="entry name" value="ANK"/>
    <property type="match status" value="3"/>
</dbReference>
<dbReference type="Proteomes" id="UP000276133">
    <property type="component" value="Unassembled WGS sequence"/>
</dbReference>
<dbReference type="GO" id="GO:0005737">
    <property type="term" value="C:cytoplasm"/>
    <property type="evidence" value="ECO:0007669"/>
    <property type="project" value="TreeGrafter"/>
</dbReference>
<dbReference type="InterPro" id="IPR036770">
    <property type="entry name" value="Ankyrin_rpt-contain_sf"/>
</dbReference>
<evidence type="ECO:0000256" key="2">
    <source>
        <dbReference type="ARBA" id="ARBA00022833"/>
    </source>
</evidence>
<protein>
    <submittedName>
        <fullName evidence="6">E3 ubiquitin-ligase MIB1-like</fullName>
    </submittedName>
</protein>
<dbReference type="GO" id="GO:0016874">
    <property type="term" value="F:ligase activity"/>
    <property type="evidence" value="ECO:0007669"/>
    <property type="project" value="UniProtKB-KW"/>
</dbReference>
<dbReference type="Pfam" id="PF13920">
    <property type="entry name" value="zf-C3HC4_3"/>
    <property type="match status" value="1"/>
</dbReference>
<dbReference type="GO" id="GO:0016567">
    <property type="term" value="P:protein ubiquitination"/>
    <property type="evidence" value="ECO:0007669"/>
    <property type="project" value="TreeGrafter"/>
</dbReference>
<dbReference type="GO" id="GO:0008270">
    <property type="term" value="F:zinc ion binding"/>
    <property type="evidence" value="ECO:0007669"/>
    <property type="project" value="UniProtKB-KW"/>
</dbReference>
<feature type="repeat" description="ANK" evidence="3">
    <location>
        <begin position="60"/>
        <end position="84"/>
    </location>
</feature>
<dbReference type="AlphaFoldDB" id="A0A3M7RVV8"/>
<evidence type="ECO:0000313" key="6">
    <source>
        <dbReference type="EMBL" id="RNA27488.1"/>
    </source>
</evidence>
<dbReference type="EMBL" id="REGN01002533">
    <property type="protein sequence ID" value="RNA27488.1"/>
    <property type="molecule type" value="Genomic_DNA"/>
</dbReference>
<dbReference type="SUPFAM" id="SSF48403">
    <property type="entry name" value="Ankyrin repeat"/>
    <property type="match status" value="1"/>
</dbReference>
<accession>A0A3M7RVV8</accession>
<proteinExistence type="predicted"/>
<keyword evidence="7" id="KW-1185">Reference proteome</keyword>
<dbReference type="InterPro" id="IPR001841">
    <property type="entry name" value="Znf_RING"/>
</dbReference>
<dbReference type="SMART" id="SM00184">
    <property type="entry name" value="RING"/>
    <property type="match status" value="2"/>
</dbReference>
<gene>
    <name evidence="6" type="ORF">BpHYR1_050257</name>
</gene>
<organism evidence="6 7">
    <name type="scientific">Brachionus plicatilis</name>
    <name type="common">Marine rotifer</name>
    <name type="synonym">Brachionus muelleri</name>
    <dbReference type="NCBI Taxonomy" id="10195"/>
    <lineage>
        <taxon>Eukaryota</taxon>
        <taxon>Metazoa</taxon>
        <taxon>Spiralia</taxon>
        <taxon>Gnathifera</taxon>
        <taxon>Rotifera</taxon>
        <taxon>Eurotatoria</taxon>
        <taxon>Monogononta</taxon>
        <taxon>Pseudotrocha</taxon>
        <taxon>Ploima</taxon>
        <taxon>Brachionidae</taxon>
        <taxon>Brachionus</taxon>
    </lineage>
</organism>
<dbReference type="PROSITE" id="PS50297">
    <property type="entry name" value="ANK_REP_REGION"/>
    <property type="match status" value="1"/>
</dbReference>
<evidence type="ECO:0000256" key="1">
    <source>
        <dbReference type="ARBA" id="ARBA00022771"/>
    </source>
</evidence>
<keyword evidence="3" id="KW-0040">ANK repeat</keyword>
<evidence type="ECO:0000256" key="4">
    <source>
        <dbReference type="PROSITE-ProRule" id="PRU00175"/>
    </source>
</evidence>
<dbReference type="OrthoDB" id="2122982at2759"/>
<feature type="domain" description="RING-type" evidence="5">
    <location>
        <begin position="283"/>
        <end position="318"/>
    </location>
</feature>
<reference evidence="6 7" key="1">
    <citation type="journal article" date="2018" name="Sci. Rep.">
        <title>Genomic signatures of local adaptation to the degree of environmental predictability in rotifers.</title>
        <authorList>
            <person name="Franch-Gras L."/>
            <person name="Hahn C."/>
            <person name="Garcia-Roger E.M."/>
            <person name="Carmona M.J."/>
            <person name="Serra M."/>
            <person name="Gomez A."/>
        </authorList>
    </citation>
    <scope>NUCLEOTIDE SEQUENCE [LARGE SCALE GENOMIC DNA]</scope>
    <source>
        <strain evidence="6">HYR1</strain>
    </source>
</reference>
<evidence type="ECO:0000256" key="3">
    <source>
        <dbReference type="PROSITE-ProRule" id="PRU00023"/>
    </source>
</evidence>
<sequence length="388" mass="45030">MAYEGGRFTLIIGDIRVCKKVVCGYCTKEIESICKNAMRLIIIKLIQIKKYWLIDERKQDGFSALHLACLNNHFELVKVLVENGNLNINIKNDADQTPLHLAIDRLNFDIIKLLCTYKYPTDNKIRCNLNAQNKEGDSPLHCLLKNFSFSQLINKESKIKEKYLSIACFLIENGADVFLKNKSDQIPFDFCFDFEVVKFLFNFSIGLNRRFEQFFINENSSGNRIVKFCNEDYDICVFCLKKRRDILLKPCNHILVCDQCSVNCFKCFRCDCFVKETVRIGFCVICKNRMSSYLFEPCGHMIMCSECARTVKYCTKCKRLIEKLVSYKEVCSMNIHLANEQIILDLKRYITKLKELNYLKDRATCPLCKEAINNVIFFCGHSTCNACG</sequence>
<dbReference type="PROSITE" id="PS50089">
    <property type="entry name" value="ZF_RING_2"/>
    <property type="match status" value="1"/>
</dbReference>
<dbReference type="PANTHER" id="PTHR24202:SF53">
    <property type="entry name" value="E3 UBIQUITIN-PROTEIN LIGASE MIB1"/>
    <property type="match status" value="1"/>
</dbReference>
<evidence type="ECO:0000259" key="5">
    <source>
        <dbReference type="PROSITE" id="PS50089"/>
    </source>
</evidence>
<keyword evidence="1 4" id="KW-0479">Metal-binding</keyword>
<comment type="caution">
    <text evidence="6">The sequence shown here is derived from an EMBL/GenBank/DDBJ whole genome shotgun (WGS) entry which is preliminary data.</text>
</comment>
<dbReference type="Gene3D" id="3.30.40.10">
    <property type="entry name" value="Zinc/RING finger domain, C3HC4 (zinc finger)"/>
    <property type="match status" value="2"/>
</dbReference>
<keyword evidence="6" id="KW-0436">Ligase</keyword>
<dbReference type="InterPro" id="IPR013083">
    <property type="entry name" value="Znf_RING/FYVE/PHD"/>
</dbReference>
<dbReference type="GO" id="GO:0007219">
    <property type="term" value="P:Notch signaling pathway"/>
    <property type="evidence" value="ECO:0007669"/>
    <property type="project" value="TreeGrafter"/>
</dbReference>
<dbReference type="GO" id="GO:0006897">
    <property type="term" value="P:endocytosis"/>
    <property type="evidence" value="ECO:0007669"/>
    <property type="project" value="TreeGrafter"/>
</dbReference>
<keyword evidence="2" id="KW-0862">Zinc</keyword>
<dbReference type="Pfam" id="PF12796">
    <property type="entry name" value="Ank_2"/>
    <property type="match status" value="1"/>
</dbReference>
<name>A0A3M7RVV8_BRAPC</name>
<dbReference type="InterPro" id="IPR002110">
    <property type="entry name" value="Ankyrin_rpt"/>
</dbReference>
<dbReference type="PANTHER" id="PTHR24202">
    <property type="entry name" value="E3 UBIQUITIN-PROTEIN LIGASE MIB2"/>
    <property type="match status" value="1"/>
</dbReference>
<dbReference type="PROSITE" id="PS50088">
    <property type="entry name" value="ANK_REPEAT"/>
    <property type="match status" value="1"/>
</dbReference>
<keyword evidence="1 4" id="KW-0863">Zinc-finger</keyword>
<dbReference type="Gene3D" id="1.25.40.20">
    <property type="entry name" value="Ankyrin repeat-containing domain"/>
    <property type="match status" value="1"/>
</dbReference>